<keyword evidence="5" id="KW-1133">Transmembrane helix</keyword>
<gene>
    <name evidence="8" type="ORF">DDZ44_10150</name>
</gene>
<evidence type="ECO:0000259" key="6">
    <source>
        <dbReference type="Pfam" id="PF04263"/>
    </source>
</evidence>
<proteinExistence type="predicted"/>
<keyword evidence="2" id="KW-0547">Nucleotide-binding</keyword>
<evidence type="ECO:0000256" key="5">
    <source>
        <dbReference type="SAM" id="Phobius"/>
    </source>
</evidence>
<dbReference type="GO" id="GO:0009229">
    <property type="term" value="P:thiamine diphosphate biosynthetic process"/>
    <property type="evidence" value="ECO:0007669"/>
    <property type="project" value="InterPro"/>
</dbReference>
<organism evidence="8 9">
    <name type="scientific">Syntrophomonas wolfei</name>
    <dbReference type="NCBI Taxonomy" id="863"/>
    <lineage>
        <taxon>Bacteria</taxon>
        <taxon>Bacillati</taxon>
        <taxon>Bacillota</taxon>
        <taxon>Clostridia</taxon>
        <taxon>Eubacteriales</taxon>
        <taxon>Syntrophomonadaceae</taxon>
        <taxon>Syntrophomonas</taxon>
    </lineage>
</organism>
<dbReference type="Pfam" id="PF12555">
    <property type="entry name" value="SteA-like_C"/>
    <property type="match status" value="1"/>
</dbReference>
<keyword evidence="1" id="KW-0808">Transferase</keyword>
<dbReference type="InterPro" id="IPR047795">
    <property type="entry name" value="Put_SteA-like"/>
</dbReference>
<dbReference type="Pfam" id="PF04263">
    <property type="entry name" value="TPK_catalytic"/>
    <property type="match status" value="1"/>
</dbReference>
<evidence type="ECO:0000256" key="4">
    <source>
        <dbReference type="ARBA" id="ARBA00022840"/>
    </source>
</evidence>
<dbReference type="GO" id="GO:0004788">
    <property type="term" value="F:thiamine diphosphokinase activity"/>
    <property type="evidence" value="ECO:0007669"/>
    <property type="project" value="InterPro"/>
</dbReference>
<evidence type="ECO:0000256" key="1">
    <source>
        <dbReference type="ARBA" id="ARBA00022679"/>
    </source>
</evidence>
<dbReference type="AlphaFoldDB" id="A0A354Z001"/>
<feature type="domain" description="Thiamin pyrophosphokinase catalytic" evidence="6">
    <location>
        <begin position="191"/>
        <end position="229"/>
    </location>
</feature>
<feature type="domain" description="SteA-like C-terminal" evidence="7">
    <location>
        <begin position="320"/>
        <end position="371"/>
    </location>
</feature>
<dbReference type="GO" id="GO:0016301">
    <property type="term" value="F:kinase activity"/>
    <property type="evidence" value="ECO:0007669"/>
    <property type="project" value="UniProtKB-KW"/>
</dbReference>
<protein>
    <submittedName>
        <fullName evidence="8">Uncharacterized protein</fullName>
    </submittedName>
</protein>
<accession>A0A354Z001</accession>
<dbReference type="Proteomes" id="UP000263273">
    <property type="component" value="Unassembled WGS sequence"/>
</dbReference>
<evidence type="ECO:0000313" key="8">
    <source>
        <dbReference type="EMBL" id="HBK54286.1"/>
    </source>
</evidence>
<dbReference type="InterPro" id="IPR022215">
    <property type="entry name" value="SteA-like_C"/>
</dbReference>
<comment type="caution">
    <text evidence="8">The sequence shown here is derived from an EMBL/GenBank/DDBJ whole genome shotgun (WGS) entry which is preliminary data.</text>
</comment>
<dbReference type="GO" id="GO:0005524">
    <property type="term" value="F:ATP binding"/>
    <property type="evidence" value="ECO:0007669"/>
    <property type="project" value="UniProtKB-KW"/>
</dbReference>
<evidence type="ECO:0000259" key="7">
    <source>
        <dbReference type="Pfam" id="PF12555"/>
    </source>
</evidence>
<sequence>MLAKGRARMDRRTKNLVKRLKKSDIAIIDHDDIDEVAANSLIDARPQAIINTQASITGRYPAKGVYKILKAGIPVLDEVGENIFSQLREGVLIEIRGNQVFWGKTVIAEGKELSLEDVRLKLKEAHQNIQLELDHFVDNTMEYAKKEKDLLIGNIDVPVLDTYMLNRHVLIVVRGSSYKEDLRTISSYIQEEQPVLIGVDGGADALLEFGLKPDLIVGDMDSVSDRALSSGAEIVVHAYADGTAPGLDRIESMGLKAKTFPMPGTSEDVAMILAWEYGASLIVAVGSHSNMIDFLEKGRKGMGSTFLVRLKVGSILVDARGVSQLYKQHLPSKYLLQLLVAALIPITVILAVSPATRPFLRLILLQLKILFNI</sequence>
<dbReference type="InterPro" id="IPR007371">
    <property type="entry name" value="TPK_catalytic"/>
</dbReference>
<name>A0A354Z001_9FIRM</name>
<dbReference type="SUPFAM" id="SSF63999">
    <property type="entry name" value="Thiamin pyrophosphokinase, catalytic domain"/>
    <property type="match status" value="1"/>
</dbReference>
<dbReference type="InterPro" id="IPR036759">
    <property type="entry name" value="TPK_catalytic_sf"/>
</dbReference>
<evidence type="ECO:0000256" key="3">
    <source>
        <dbReference type="ARBA" id="ARBA00022777"/>
    </source>
</evidence>
<feature type="transmembrane region" description="Helical" evidence="5">
    <location>
        <begin position="334"/>
        <end position="355"/>
    </location>
</feature>
<keyword evidence="5" id="KW-0472">Membrane</keyword>
<keyword evidence="3" id="KW-0418">Kinase</keyword>
<dbReference type="NCBIfam" id="NF040608">
    <property type="entry name" value="division_SteA"/>
    <property type="match status" value="1"/>
</dbReference>
<dbReference type="Gene3D" id="3.40.50.10240">
    <property type="entry name" value="Thiamin pyrophosphokinase, catalytic domain"/>
    <property type="match status" value="1"/>
</dbReference>
<dbReference type="RefSeq" id="WP_061214933.1">
    <property type="nucleotide sequence ID" value="NZ_DCDX01000184.1"/>
</dbReference>
<keyword evidence="5" id="KW-0812">Transmembrane</keyword>
<evidence type="ECO:0000313" key="9">
    <source>
        <dbReference type="Proteomes" id="UP000263273"/>
    </source>
</evidence>
<keyword evidence="4" id="KW-0067">ATP-binding</keyword>
<dbReference type="EMBL" id="DNZF01000220">
    <property type="protein sequence ID" value="HBK54286.1"/>
    <property type="molecule type" value="Genomic_DNA"/>
</dbReference>
<reference evidence="8 9" key="1">
    <citation type="journal article" date="2018" name="Nat. Biotechnol.">
        <title>A standardized bacterial taxonomy based on genome phylogeny substantially revises the tree of life.</title>
        <authorList>
            <person name="Parks D.H."/>
            <person name="Chuvochina M."/>
            <person name="Waite D.W."/>
            <person name="Rinke C."/>
            <person name="Skarshewski A."/>
            <person name="Chaumeil P.A."/>
            <person name="Hugenholtz P."/>
        </authorList>
    </citation>
    <scope>NUCLEOTIDE SEQUENCE [LARGE SCALE GENOMIC DNA]</scope>
    <source>
        <strain evidence="8">UBA10948</strain>
    </source>
</reference>
<evidence type="ECO:0000256" key="2">
    <source>
        <dbReference type="ARBA" id="ARBA00022741"/>
    </source>
</evidence>
<dbReference type="STRING" id="378794.GCA_001570625_02524"/>